<dbReference type="InterPro" id="IPR022369">
    <property type="entry name" value="Integral_membrane_TerC_rswitch"/>
</dbReference>
<name>A0A385ST65_9BACT</name>
<evidence type="ECO:0000313" key="7">
    <source>
        <dbReference type="EMBL" id="AYB32870.1"/>
    </source>
</evidence>
<dbReference type="Proteomes" id="UP000266183">
    <property type="component" value="Chromosome"/>
</dbReference>
<feature type="transmembrane region" description="Helical" evidence="6">
    <location>
        <begin position="194"/>
        <end position="218"/>
    </location>
</feature>
<dbReference type="EMBL" id="CP032382">
    <property type="protein sequence ID" value="AYB32870.1"/>
    <property type="molecule type" value="Genomic_DNA"/>
</dbReference>
<dbReference type="GO" id="GO:0016020">
    <property type="term" value="C:membrane"/>
    <property type="evidence" value="ECO:0007669"/>
    <property type="project" value="UniProtKB-SubCell"/>
</dbReference>
<evidence type="ECO:0000256" key="2">
    <source>
        <dbReference type="ARBA" id="ARBA00007511"/>
    </source>
</evidence>
<accession>A0A385ST65</accession>
<keyword evidence="4 6" id="KW-1133">Transmembrane helix</keyword>
<organism evidence="7 8">
    <name type="scientific">Chryseolinea soli</name>
    <dbReference type="NCBI Taxonomy" id="2321403"/>
    <lineage>
        <taxon>Bacteria</taxon>
        <taxon>Pseudomonadati</taxon>
        <taxon>Bacteroidota</taxon>
        <taxon>Cytophagia</taxon>
        <taxon>Cytophagales</taxon>
        <taxon>Fulvivirgaceae</taxon>
        <taxon>Chryseolinea</taxon>
    </lineage>
</organism>
<feature type="transmembrane region" description="Helical" evidence="6">
    <location>
        <begin position="80"/>
        <end position="96"/>
    </location>
</feature>
<proteinExistence type="inferred from homology"/>
<feature type="transmembrane region" description="Helical" evidence="6">
    <location>
        <begin position="6"/>
        <end position="26"/>
    </location>
</feature>
<dbReference type="RefSeq" id="WP_119756118.1">
    <property type="nucleotide sequence ID" value="NZ_CP032382.1"/>
</dbReference>
<reference evidence="8" key="1">
    <citation type="submission" date="2018-09" db="EMBL/GenBank/DDBJ databases">
        <title>Chryseolinea sp. KIS68-18 isolated from soil.</title>
        <authorList>
            <person name="Weon H.-Y."/>
            <person name="Kwon S.-W."/>
            <person name="Lee S.A."/>
        </authorList>
    </citation>
    <scope>NUCLEOTIDE SEQUENCE [LARGE SCALE GENOMIC DNA]</scope>
    <source>
        <strain evidence="8">KIS68-18</strain>
    </source>
</reference>
<dbReference type="NCBIfam" id="TIGR03718">
    <property type="entry name" value="R_switched_Alx"/>
    <property type="match status" value="1"/>
</dbReference>
<evidence type="ECO:0000256" key="5">
    <source>
        <dbReference type="ARBA" id="ARBA00023136"/>
    </source>
</evidence>
<evidence type="ECO:0000256" key="1">
    <source>
        <dbReference type="ARBA" id="ARBA00004141"/>
    </source>
</evidence>
<gene>
    <name evidence="7" type="ORF">D4L85_20815</name>
</gene>
<protein>
    <submittedName>
        <fullName evidence="7">TerC family protein</fullName>
    </submittedName>
</protein>
<evidence type="ECO:0000313" key="8">
    <source>
        <dbReference type="Proteomes" id="UP000266183"/>
    </source>
</evidence>
<feature type="transmembrane region" description="Helical" evidence="6">
    <location>
        <begin position="103"/>
        <end position="123"/>
    </location>
</feature>
<feature type="transmembrane region" description="Helical" evidence="6">
    <location>
        <begin position="281"/>
        <end position="300"/>
    </location>
</feature>
<feature type="transmembrane region" description="Helical" evidence="6">
    <location>
        <begin position="38"/>
        <end position="60"/>
    </location>
</feature>
<keyword evidence="8" id="KW-1185">Reference proteome</keyword>
<feature type="transmembrane region" description="Helical" evidence="6">
    <location>
        <begin position="129"/>
        <end position="149"/>
    </location>
</feature>
<dbReference type="InterPro" id="IPR005496">
    <property type="entry name" value="Integral_membrane_TerC"/>
</dbReference>
<evidence type="ECO:0000256" key="3">
    <source>
        <dbReference type="ARBA" id="ARBA00022692"/>
    </source>
</evidence>
<dbReference type="PANTHER" id="PTHR30238:SF0">
    <property type="entry name" value="THYLAKOID MEMBRANE PROTEIN TERC, CHLOROPLASTIC"/>
    <property type="match status" value="1"/>
</dbReference>
<dbReference type="AlphaFoldDB" id="A0A385ST65"/>
<keyword evidence="5 6" id="KW-0472">Membrane</keyword>
<evidence type="ECO:0000256" key="6">
    <source>
        <dbReference type="SAM" id="Phobius"/>
    </source>
</evidence>
<sequence>MNDTTILWIAFNLFVLAMLALDLGVFHRKSHDVTPKEALTWTAVWVTLALLFNVFLYYYFDKETAVQFFTGYLIEKSLSVDNIFVIIMIFSYFNVPTAYQHKVLFWGILGALVMRVIFILSGVELIHRFHWLIYIFGGFLVITGIRMLVAGDAKLEPEKNPLVKLARKLFPFTPTFEGDRFFVRRDAKRWATPLFLVVILIEATDLIFAVDSIPAIIAISDDPFIVYTSNVFAILGLRSLYFALSGIEKYFEYLKYGLSAILIFVGVKMSITDLYKIPINWSLIVIVAILAVAMLASVWAQKKKPDAA</sequence>
<feature type="transmembrane region" description="Helical" evidence="6">
    <location>
        <begin position="256"/>
        <end position="275"/>
    </location>
</feature>
<dbReference type="KEGG" id="chk:D4L85_20815"/>
<feature type="transmembrane region" description="Helical" evidence="6">
    <location>
        <begin position="224"/>
        <end position="244"/>
    </location>
</feature>
<dbReference type="OrthoDB" id="9783692at2"/>
<evidence type="ECO:0000256" key="4">
    <source>
        <dbReference type="ARBA" id="ARBA00022989"/>
    </source>
</evidence>
<dbReference type="Pfam" id="PF03741">
    <property type="entry name" value="TerC"/>
    <property type="match status" value="1"/>
</dbReference>
<comment type="similarity">
    <text evidence="2">Belongs to the TerC family.</text>
</comment>
<keyword evidence="3 6" id="KW-0812">Transmembrane</keyword>
<comment type="subcellular location">
    <subcellularLocation>
        <location evidence="1">Membrane</location>
        <topology evidence="1">Multi-pass membrane protein</topology>
    </subcellularLocation>
</comment>
<dbReference type="PANTHER" id="PTHR30238">
    <property type="entry name" value="MEMBRANE BOUND PREDICTED REDOX MODULATOR"/>
    <property type="match status" value="1"/>
</dbReference>